<keyword evidence="1" id="KW-1133">Transmembrane helix</keyword>
<feature type="signal peptide" evidence="2">
    <location>
        <begin position="1"/>
        <end position="24"/>
    </location>
</feature>
<keyword evidence="2" id="KW-0732">Signal</keyword>
<evidence type="ECO:0000256" key="1">
    <source>
        <dbReference type="SAM" id="Phobius"/>
    </source>
</evidence>
<name>A0A1G2HZC6_9BACT</name>
<accession>A0A1G2HZC6</accession>
<sequence>MKKIIWVFFLSFACLFFISGIVKANGDGVVGFGPPEAPPLCIDPSLGGNMPAVKEDVPNFISSGANKGLVPCGQTCIIQVKNKEGVPRQIGVTCGKCLKTTLGPNGTFEYGEKNCALNDTPASILACPCQLGHFFVMGVRIYTFIIKYVAFPLVGLFVVLGGVLILLSGMNQGWYNTGKNMLIGTAIALGIILGSWLIVDIVLRAIGYPLSWWIF</sequence>
<feature type="chain" id="PRO_5009583203" evidence="2">
    <location>
        <begin position="25"/>
        <end position="215"/>
    </location>
</feature>
<organism evidence="3 4">
    <name type="scientific">Candidatus Staskawiczbacteria bacterium RIFCSPHIGHO2_02_FULL_42_22</name>
    <dbReference type="NCBI Taxonomy" id="1802207"/>
    <lineage>
        <taxon>Bacteria</taxon>
        <taxon>Candidatus Staskawicziibacteriota</taxon>
    </lineage>
</organism>
<evidence type="ECO:0000313" key="3">
    <source>
        <dbReference type="EMBL" id="OGZ67894.1"/>
    </source>
</evidence>
<dbReference type="EMBL" id="MHOT01000027">
    <property type="protein sequence ID" value="OGZ67894.1"/>
    <property type="molecule type" value="Genomic_DNA"/>
</dbReference>
<feature type="transmembrane region" description="Helical" evidence="1">
    <location>
        <begin position="181"/>
        <end position="206"/>
    </location>
</feature>
<dbReference type="AlphaFoldDB" id="A0A1G2HZC6"/>
<proteinExistence type="predicted"/>
<keyword evidence="1" id="KW-0812">Transmembrane</keyword>
<dbReference type="Proteomes" id="UP000178820">
    <property type="component" value="Unassembled WGS sequence"/>
</dbReference>
<gene>
    <name evidence="3" type="ORF">A3D44_00075</name>
</gene>
<evidence type="ECO:0000313" key="4">
    <source>
        <dbReference type="Proteomes" id="UP000178820"/>
    </source>
</evidence>
<feature type="transmembrane region" description="Helical" evidence="1">
    <location>
        <begin position="145"/>
        <end position="169"/>
    </location>
</feature>
<evidence type="ECO:0000256" key="2">
    <source>
        <dbReference type="SAM" id="SignalP"/>
    </source>
</evidence>
<protein>
    <submittedName>
        <fullName evidence="3">Uncharacterized protein</fullName>
    </submittedName>
</protein>
<reference evidence="3 4" key="1">
    <citation type="journal article" date="2016" name="Nat. Commun.">
        <title>Thousands of microbial genomes shed light on interconnected biogeochemical processes in an aquifer system.</title>
        <authorList>
            <person name="Anantharaman K."/>
            <person name="Brown C.T."/>
            <person name="Hug L.A."/>
            <person name="Sharon I."/>
            <person name="Castelle C.J."/>
            <person name="Probst A.J."/>
            <person name="Thomas B.C."/>
            <person name="Singh A."/>
            <person name="Wilkins M.J."/>
            <person name="Karaoz U."/>
            <person name="Brodie E.L."/>
            <person name="Williams K.H."/>
            <person name="Hubbard S.S."/>
            <person name="Banfield J.F."/>
        </authorList>
    </citation>
    <scope>NUCLEOTIDE SEQUENCE [LARGE SCALE GENOMIC DNA]</scope>
</reference>
<comment type="caution">
    <text evidence="3">The sequence shown here is derived from an EMBL/GenBank/DDBJ whole genome shotgun (WGS) entry which is preliminary data.</text>
</comment>
<keyword evidence="1" id="KW-0472">Membrane</keyword>